<dbReference type="InterPro" id="IPR000415">
    <property type="entry name" value="Nitroreductase-like"/>
</dbReference>
<name>A0A1W6SR75_9PROT</name>
<reference evidence="2 3" key="1">
    <citation type="journal article" date="2015" name="Int. J. Syst. Evol. Microbiol.">
        <title>Nitrosospira lacus sp. nov., a psychrotolerant, ammonia-oxidizing bacterium from sandy lake sediment.</title>
        <authorList>
            <person name="Urakawa H."/>
            <person name="Garcia J.C."/>
            <person name="Nielsen J.L."/>
            <person name="Le V.Q."/>
            <person name="Kozlowski J.A."/>
            <person name="Stein L.Y."/>
            <person name="Lim C.K."/>
            <person name="Pommerening-Roser A."/>
            <person name="Martens-Habbena W."/>
            <person name="Stahl D.A."/>
            <person name="Klotz M.G."/>
        </authorList>
    </citation>
    <scope>NUCLEOTIDE SEQUENCE [LARGE SCALE GENOMIC DNA]</scope>
    <source>
        <strain evidence="2 3">APG3</strain>
    </source>
</reference>
<dbReference type="GO" id="GO:0016491">
    <property type="term" value="F:oxidoreductase activity"/>
    <property type="evidence" value="ECO:0007669"/>
    <property type="project" value="InterPro"/>
</dbReference>
<dbReference type="OrthoDB" id="9801593at2"/>
<organism evidence="2 3">
    <name type="scientific">Nitrosospira lacus</name>
    <dbReference type="NCBI Taxonomy" id="1288494"/>
    <lineage>
        <taxon>Bacteria</taxon>
        <taxon>Pseudomonadati</taxon>
        <taxon>Pseudomonadota</taxon>
        <taxon>Betaproteobacteria</taxon>
        <taxon>Nitrosomonadales</taxon>
        <taxon>Nitrosomonadaceae</taxon>
        <taxon>Nitrosospira</taxon>
    </lineage>
</organism>
<evidence type="ECO:0000259" key="1">
    <source>
        <dbReference type="Pfam" id="PF00881"/>
    </source>
</evidence>
<protein>
    <submittedName>
        <fullName evidence="2">Nitroreductase</fullName>
    </submittedName>
</protein>
<dbReference type="PANTHER" id="PTHR42741:SF3">
    <property type="entry name" value="NITROREDUCTASE FAMILY PROTEIN"/>
    <property type="match status" value="1"/>
</dbReference>
<dbReference type="KEGG" id="nlc:EBAPG3_011330"/>
<dbReference type="SUPFAM" id="SSF55469">
    <property type="entry name" value="FMN-dependent nitroreductase-like"/>
    <property type="match status" value="2"/>
</dbReference>
<proteinExistence type="predicted"/>
<dbReference type="EMBL" id="CP021106">
    <property type="protein sequence ID" value="ARO88320.1"/>
    <property type="molecule type" value="Genomic_DNA"/>
</dbReference>
<dbReference type="InterPro" id="IPR029479">
    <property type="entry name" value="Nitroreductase"/>
</dbReference>
<gene>
    <name evidence="2" type="ORF">EBAPG3_011330</name>
</gene>
<dbReference type="RefSeq" id="WP_004174739.1">
    <property type="nucleotide sequence ID" value="NZ_CP021106.3"/>
</dbReference>
<dbReference type="PANTHER" id="PTHR42741">
    <property type="entry name" value="NITROREDUCTASE FAMILY PROTEIN"/>
    <property type="match status" value="1"/>
</dbReference>
<dbReference type="Pfam" id="PF00881">
    <property type="entry name" value="Nitroreductase"/>
    <property type="match status" value="1"/>
</dbReference>
<sequence length="555" mass="61859">MTQSETDPDTERWQALLEYHERSKHRINRYAPGPGTLDWASQPNPFREFRDAPRVKLPLAVDTLGTRYNDIRRGQLPAPGNFNVNNLAILFELSLGLSAWKSYAGSRWALRCNPSSGNLHPTEGYMLCPPLEGLPAGVYHYLSRDHVLEQRTVVDSPGWAEAFAGGGILIGLTSICWREAWKYGMRAWRYCQHDCGHAIAAVSYAAAALGWQTRLVFSAGDNEIAALLGLHHPMDTGSATASAEPEAADALLWIGDPDMQPDLGHLLQALPKNGNHAEWYGYANLLSRVHVPWPEIDSIHRATHKAHTPPVHESRYSAQPCPAHIPPKGEPAADLGFSRIARQRRSATSFDGTTHIAASAFFNMLECLGPSCSGPPWNSLASSQGMVHPVFLVHRVIDLKPGLYIFLRDPAIQQDMKRAMRADWLWQKTGPDHLPLYRLLVHDLRDVAKSICCHQSIAADSCFALGMLTRFSIAANEPWRYRHLFWECGMLGQVLYLEAEAAGIRATGIGCFFDDEMHALLGIENHCWQSLYHFTVGGPIEDPRLMTLPPYDTRN</sequence>
<evidence type="ECO:0000313" key="3">
    <source>
        <dbReference type="Proteomes" id="UP000012179"/>
    </source>
</evidence>
<feature type="domain" description="Nitroreductase" evidence="1">
    <location>
        <begin position="342"/>
        <end position="537"/>
    </location>
</feature>
<dbReference type="eggNOG" id="COG0778">
    <property type="taxonomic scope" value="Bacteria"/>
</dbReference>
<evidence type="ECO:0000313" key="2">
    <source>
        <dbReference type="EMBL" id="ARO88320.1"/>
    </source>
</evidence>
<dbReference type="Gene3D" id="3.40.109.10">
    <property type="entry name" value="NADH Oxidase"/>
    <property type="match status" value="2"/>
</dbReference>
<dbReference type="CDD" id="cd02142">
    <property type="entry name" value="McbC_SagB-like_oxidoreductase"/>
    <property type="match status" value="2"/>
</dbReference>
<accession>A0A1W6SR75</accession>
<keyword evidence="3" id="KW-1185">Reference proteome</keyword>
<dbReference type="Proteomes" id="UP000012179">
    <property type="component" value="Chromosome"/>
</dbReference>
<dbReference type="AlphaFoldDB" id="A0A1W6SR75"/>